<dbReference type="RefSeq" id="WP_027829214.1">
    <property type="nucleotide sequence ID" value="NZ_AUEH01000046.1"/>
</dbReference>
<comment type="caution">
    <text evidence="1">The sequence shown here is derived from an EMBL/GenBank/DDBJ whole genome shotgun (WGS) entry which is preliminary data.</text>
</comment>
<dbReference type="Proteomes" id="UP000050949">
    <property type="component" value="Unassembled WGS sequence"/>
</dbReference>
<evidence type="ECO:0000313" key="2">
    <source>
        <dbReference type="Proteomes" id="UP000050949"/>
    </source>
</evidence>
<evidence type="ECO:0000313" key="1">
    <source>
        <dbReference type="EMBL" id="KRM25149.1"/>
    </source>
</evidence>
<dbReference type="PATRIC" id="fig|1122147.4.peg.1126"/>
<organism evidence="1 2">
    <name type="scientific">Schleiferilactobacillus harbinensis DSM 16991</name>
    <dbReference type="NCBI Taxonomy" id="1122147"/>
    <lineage>
        <taxon>Bacteria</taxon>
        <taxon>Bacillati</taxon>
        <taxon>Bacillota</taxon>
        <taxon>Bacilli</taxon>
        <taxon>Lactobacillales</taxon>
        <taxon>Lactobacillaceae</taxon>
        <taxon>Schleiferilactobacillus</taxon>
    </lineage>
</organism>
<proteinExistence type="predicted"/>
<protein>
    <submittedName>
        <fullName evidence="1">Uncharacterized protein</fullName>
    </submittedName>
</protein>
<sequence>MKQNKNIAAMIVTEVVGKLIHMTDINTGIEYSVTATDAVAQMLEPEVIVAFDLEKGQFINETDDQFMWG</sequence>
<dbReference type="EMBL" id="AZFW01000126">
    <property type="protein sequence ID" value="KRM25149.1"/>
    <property type="molecule type" value="Genomic_DNA"/>
</dbReference>
<dbReference type="AlphaFoldDB" id="A0A0R1X5X9"/>
<gene>
    <name evidence="1" type="ORF">FC91_GL001087</name>
</gene>
<name>A0A0R1X5X9_9LACO</name>
<reference evidence="1 2" key="1">
    <citation type="journal article" date="2015" name="Genome Announc.">
        <title>Expanding the biotechnology potential of lactobacilli through comparative genomics of 213 strains and associated genera.</title>
        <authorList>
            <person name="Sun Z."/>
            <person name="Harris H.M."/>
            <person name="McCann A."/>
            <person name="Guo C."/>
            <person name="Argimon S."/>
            <person name="Zhang W."/>
            <person name="Yang X."/>
            <person name="Jeffery I.B."/>
            <person name="Cooney J.C."/>
            <person name="Kagawa T.F."/>
            <person name="Liu W."/>
            <person name="Song Y."/>
            <person name="Salvetti E."/>
            <person name="Wrobel A."/>
            <person name="Rasinkangas P."/>
            <person name="Parkhill J."/>
            <person name="Rea M.C."/>
            <person name="O'Sullivan O."/>
            <person name="Ritari J."/>
            <person name="Douillard F.P."/>
            <person name="Paul Ross R."/>
            <person name="Yang R."/>
            <person name="Briner A.E."/>
            <person name="Felis G.E."/>
            <person name="de Vos W.M."/>
            <person name="Barrangou R."/>
            <person name="Klaenhammer T.R."/>
            <person name="Caufield P.W."/>
            <person name="Cui Y."/>
            <person name="Zhang H."/>
            <person name="O'Toole P.W."/>
        </authorList>
    </citation>
    <scope>NUCLEOTIDE SEQUENCE [LARGE SCALE GENOMIC DNA]</scope>
    <source>
        <strain evidence="1 2">DSM 16991</strain>
    </source>
</reference>
<accession>A0A0R1X5X9</accession>